<reference evidence="4 5" key="1">
    <citation type="submission" date="2022-03" db="EMBL/GenBank/DDBJ databases">
        <authorList>
            <person name="Brunel B."/>
        </authorList>
    </citation>
    <scope>NUCLEOTIDE SEQUENCE [LARGE SCALE GENOMIC DNA]</scope>
    <source>
        <strain evidence="4">STM5069sample</strain>
    </source>
</reference>
<keyword evidence="5" id="KW-1185">Reference proteome</keyword>
<evidence type="ECO:0000256" key="1">
    <source>
        <dbReference type="ARBA" id="ARBA00010007"/>
    </source>
</evidence>
<evidence type="ECO:0000313" key="5">
    <source>
        <dbReference type="Proteomes" id="UP001153050"/>
    </source>
</evidence>
<gene>
    <name evidence="4" type="primary">maiA</name>
    <name evidence="4" type="ORF">MES5069_400125</name>
</gene>
<dbReference type="Proteomes" id="UP001153050">
    <property type="component" value="Unassembled WGS sequence"/>
</dbReference>
<dbReference type="InterPro" id="IPR040079">
    <property type="entry name" value="Glutathione_S-Trfase"/>
</dbReference>
<proteinExistence type="inferred from homology"/>
<dbReference type="Gene3D" id="3.40.30.10">
    <property type="entry name" value="Glutaredoxin"/>
    <property type="match status" value="1"/>
</dbReference>
<dbReference type="InterPro" id="IPR034333">
    <property type="entry name" value="GST_Zeta_N"/>
</dbReference>
<dbReference type="RefSeq" id="WP_254019898.1">
    <property type="nucleotide sequence ID" value="NZ_CAKXZT010000136.1"/>
</dbReference>
<comment type="caution">
    <text evidence="4">The sequence shown here is derived from an EMBL/GenBank/DDBJ whole genome shotgun (WGS) entry which is preliminary data.</text>
</comment>
<accession>A0ABN8K1H0</accession>
<dbReference type="PROSITE" id="PS50404">
    <property type="entry name" value="GST_NTER"/>
    <property type="match status" value="1"/>
</dbReference>
<feature type="domain" description="GST C-terminal" evidence="3">
    <location>
        <begin position="89"/>
        <end position="216"/>
    </location>
</feature>
<dbReference type="CDD" id="cd03191">
    <property type="entry name" value="GST_C_Zeta"/>
    <property type="match status" value="1"/>
</dbReference>
<evidence type="ECO:0000259" key="2">
    <source>
        <dbReference type="PROSITE" id="PS50404"/>
    </source>
</evidence>
<dbReference type="Pfam" id="PF13410">
    <property type="entry name" value="GST_C_2"/>
    <property type="match status" value="1"/>
</dbReference>
<comment type="similarity">
    <text evidence="1">Belongs to the GST superfamily. Zeta family.</text>
</comment>
<dbReference type="PROSITE" id="PS50405">
    <property type="entry name" value="GST_CTER"/>
    <property type="match status" value="1"/>
</dbReference>
<name>A0ABN8K1H0_9HYPH</name>
<sequence length="216" mass="23881">MTTLVILHGYYRSSASFRVRIALSLKGIACTNVFHHLRRGEQRAPDYLRVNPQGLVPSLEIDGKLLVQSLAILDYLDETRPQPPLLPTDPAGRARVRALAQIVASDIHPIDNLRVLNYLRGPLSQPDAAVKAWYNHWIAEGFAAIEAMLEASSDTGLFCHGDTVTMADICLVPQLVNARNFDLDLSTYPILKRICDAALALPAFERALPTNQEDAE</sequence>
<dbReference type="InterPro" id="IPR034330">
    <property type="entry name" value="GST_Zeta_C"/>
</dbReference>
<dbReference type="SFLD" id="SFLDS00019">
    <property type="entry name" value="Glutathione_Transferase_(cytos"/>
    <property type="match status" value="1"/>
</dbReference>
<dbReference type="Pfam" id="PF13417">
    <property type="entry name" value="GST_N_3"/>
    <property type="match status" value="1"/>
</dbReference>
<dbReference type="InterPro" id="IPR036249">
    <property type="entry name" value="Thioredoxin-like_sf"/>
</dbReference>
<dbReference type="SFLD" id="SFLDG00358">
    <property type="entry name" value="Main_(cytGST)"/>
    <property type="match status" value="1"/>
</dbReference>
<evidence type="ECO:0000259" key="3">
    <source>
        <dbReference type="PROSITE" id="PS50405"/>
    </source>
</evidence>
<dbReference type="CDD" id="cd03042">
    <property type="entry name" value="GST_N_Zeta"/>
    <property type="match status" value="1"/>
</dbReference>
<dbReference type="PANTHER" id="PTHR42673:SF4">
    <property type="entry name" value="MALEYLACETOACETATE ISOMERASE"/>
    <property type="match status" value="1"/>
</dbReference>
<dbReference type="SUPFAM" id="SSF47616">
    <property type="entry name" value="GST C-terminal domain-like"/>
    <property type="match status" value="1"/>
</dbReference>
<dbReference type="PANTHER" id="PTHR42673">
    <property type="entry name" value="MALEYLACETOACETATE ISOMERASE"/>
    <property type="match status" value="1"/>
</dbReference>
<dbReference type="EC" id="5.2.1.2" evidence="4"/>
<dbReference type="NCBIfam" id="TIGR01262">
    <property type="entry name" value="maiA"/>
    <property type="match status" value="1"/>
</dbReference>
<dbReference type="InterPro" id="IPR010987">
    <property type="entry name" value="Glutathione-S-Trfase_C-like"/>
</dbReference>
<protein>
    <submittedName>
        <fullName evidence="4">Maleylacetoacetate isomerase</fullName>
        <ecNumber evidence="4">5.2.1.2</ecNumber>
    </submittedName>
</protein>
<dbReference type="InterPro" id="IPR005955">
    <property type="entry name" value="GST_Zeta"/>
</dbReference>
<dbReference type="GO" id="GO:0016034">
    <property type="term" value="F:maleylacetoacetate isomerase activity"/>
    <property type="evidence" value="ECO:0007669"/>
    <property type="project" value="UniProtKB-EC"/>
</dbReference>
<dbReference type="InterPro" id="IPR004045">
    <property type="entry name" value="Glutathione_S-Trfase_N"/>
</dbReference>
<dbReference type="SUPFAM" id="SSF52833">
    <property type="entry name" value="Thioredoxin-like"/>
    <property type="match status" value="1"/>
</dbReference>
<keyword evidence="4" id="KW-0413">Isomerase</keyword>
<dbReference type="EMBL" id="CAKXZT010000136">
    <property type="protein sequence ID" value="CAH2404129.1"/>
    <property type="molecule type" value="Genomic_DNA"/>
</dbReference>
<evidence type="ECO:0000313" key="4">
    <source>
        <dbReference type="EMBL" id="CAH2404129.1"/>
    </source>
</evidence>
<organism evidence="4 5">
    <name type="scientific">Mesorhizobium escarrei</name>
    <dbReference type="NCBI Taxonomy" id="666018"/>
    <lineage>
        <taxon>Bacteria</taxon>
        <taxon>Pseudomonadati</taxon>
        <taxon>Pseudomonadota</taxon>
        <taxon>Alphaproteobacteria</taxon>
        <taxon>Hyphomicrobiales</taxon>
        <taxon>Phyllobacteriaceae</taxon>
        <taxon>Mesorhizobium</taxon>
    </lineage>
</organism>
<feature type="domain" description="GST N-terminal" evidence="2">
    <location>
        <begin position="3"/>
        <end position="84"/>
    </location>
</feature>
<dbReference type="InterPro" id="IPR036282">
    <property type="entry name" value="Glutathione-S-Trfase_C_sf"/>
</dbReference>
<dbReference type="Gene3D" id="1.20.1050.10">
    <property type="match status" value="1"/>
</dbReference>